<dbReference type="Pfam" id="PF18130">
    <property type="entry name" value="ATPgrasp_N"/>
    <property type="match status" value="1"/>
</dbReference>
<dbReference type="AlphaFoldDB" id="J1J2Z7"/>
<dbReference type="Gene3D" id="3.40.50.20">
    <property type="match status" value="1"/>
</dbReference>
<dbReference type="PATRIC" id="fig|1094563.3.peg.1520"/>
<comment type="caution">
    <text evidence="2">The sequence shown here is derived from an EMBL/GenBank/DDBJ whole genome shotgun (WGS) entry which is preliminary data.</text>
</comment>
<reference evidence="2 3" key="1">
    <citation type="submission" date="2012-03" db="EMBL/GenBank/DDBJ databases">
        <title>The Genome Sequence of Bartonella washoensis Sb944nv.</title>
        <authorList>
            <consortium name="The Broad Institute Genome Sequencing Platform"/>
            <consortium name="The Broad Institute Genome Sequencing Center for Infectious Disease"/>
            <person name="Feldgarden M."/>
            <person name="Kirby J."/>
            <person name="Kosoy M."/>
            <person name="Birtles R."/>
            <person name="Probert W.S."/>
            <person name="Chiaraviglio L."/>
            <person name="Young S.K."/>
            <person name="Zeng Q."/>
            <person name="Gargeya S."/>
            <person name="Fitzgerald M."/>
            <person name="Haas B."/>
            <person name="Abouelleil A."/>
            <person name="Alvarado L."/>
            <person name="Arachchi H.M."/>
            <person name="Berlin A."/>
            <person name="Chapman S.B."/>
            <person name="Gearin G."/>
            <person name="Goldberg J."/>
            <person name="Griggs A."/>
            <person name="Gujja S."/>
            <person name="Hansen M."/>
            <person name="Heiman D."/>
            <person name="Howarth C."/>
            <person name="Larimer J."/>
            <person name="Lui A."/>
            <person name="MacDonald P.J.P."/>
            <person name="McCowen C."/>
            <person name="Montmayeur A."/>
            <person name="Murphy C."/>
            <person name="Neiman D."/>
            <person name="Pearson M."/>
            <person name="Priest M."/>
            <person name="Roberts A."/>
            <person name="Saif S."/>
            <person name="Shea T."/>
            <person name="Sisk P."/>
            <person name="Stolte C."/>
            <person name="Sykes S."/>
            <person name="Wortman J."/>
            <person name="Nusbaum C."/>
            <person name="Birren B."/>
        </authorList>
    </citation>
    <scope>NUCLEOTIDE SEQUENCE [LARGE SCALE GENOMIC DNA]</scope>
    <source>
        <strain evidence="2 3">Sb944nv</strain>
    </source>
</reference>
<protein>
    <recommendedName>
        <fullName evidence="1">BL00235/CARNS1 N-terminal domain-containing protein</fullName>
    </recommendedName>
</protein>
<evidence type="ECO:0000313" key="3">
    <source>
        <dbReference type="Proteomes" id="UP000008947"/>
    </source>
</evidence>
<keyword evidence="3" id="KW-1185">Reference proteome</keyword>
<sequence length="131" mass="15211">MEKHIVLLSPHHAMIDCAQRNGIKMTIFDKPENGPLTAYMNQDSVFLFDYHNVPFTKKIISAIHSHRKIDAIITLTEKALPLASQLSRFLGLKTLSWETIERIQNKYAMRLFLSDHAEYSLKFLKPKNKKE</sequence>
<evidence type="ECO:0000259" key="1">
    <source>
        <dbReference type="Pfam" id="PF18130"/>
    </source>
</evidence>
<accession>J1J2Z7</accession>
<dbReference type="RefSeq" id="WP_006924299.1">
    <property type="nucleotide sequence ID" value="NZ_JH725024.1"/>
</dbReference>
<proteinExistence type="predicted"/>
<dbReference type="HOGENOM" id="CLU_1923466_0_0_5"/>
<dbReference type="InterPro" id="IPR041472">
    <property type="entry name" value="BL00235/CARNS1_N"/>
</dbReference>
<organism evidence="2 3">
    <name type="scientific">Candidatus Bartonella washoeensis Sb944nv</name>
    <dbReference type="NCBI Taxonomy" id="1094563"/>
    <lineage>
        <taxon>Bacteria</taxon>
        <taxon>Pseudomonadati</taxon>
        <taxon>Pseudomonadota</taxon>
        <taxon>Alphaproteobacteria</taxon>
        <taxon>Hyphomicrobiales</taxon>
        <taxon>Bartonellaceae</taxon>
        <taxon>Bartonella</taxon>
    </lineage>
</organism>
<evidence type="ECO:0000313" key="2">
    <source>
        <dbReference type="EMBL" id="EJF78457.1"/>
    </source>
</evidence>
<gene>
    <name evidence="2" type="ORF">MCQ_01291</name>
</gene>
<name>J1J2Z7_9HYPH</name>
<dbReference type="Proteomes" id="UP000008947">
    <property type="component" value="Unassembled WGS sequence"/>
</dbReference>
<dbReference type="EMBL" id="AILU01000035">
    <property type="protein sequence ID" value="EJF78457.1"/>
    <property type="molecule type" value="Genomic_DNA"/>
</dbReference>
<feature type="domain" description="BL00235/CARNS1 N-terminal" evidence="1">
    <location>
        <begin position="17"/>
        <end position="92"/>
    </location>
</feature>